<evidence type="ECO:0000313" key="2">
    <source>
        <dbReference type="EMBL" id="PQO31694.1"/>
    </source>
</evidence>
<evidence type="ECO:0000313" key="3">
    <source>
        <dbReference type="Proteomes" id="UP000239388"/>
    </source>
</evidence>
<dbReference type="OrthoDB" id="284124at2"/>
<organism evidence="2 3">
    <name type="scientific">Blastopirellula marina</name>
    <dbReference type="NCBI Taxonomy" id="124"/>
    <lineage>
        <taxon>Bacteria</taxon>
        <taxon>Pseudomonadati</taxon>
        <taxon>Planctomycetota</taxon>
        <taxon>Planctomycetia</taxon>
        <taxon>Pirellulales</taxon>
        <taxon>Pirellulaceae</taxon>
        <taxon>Blastopirellula</taxon>
    </lineage>
</organism>
<comment type="caution">
    <text evidence="2">The sequence shown here is derived from an EMBL/GenBank/DDBJ whole genome shotgun (WGS) entry which is preliminary data.</text>
</comment>
<feature type="transmembrane region" description="Helical" evidence="1">
    <location>
        <begin position="65"/>
        <end position="84"/>
    </location>
</feature>
<dbReference type="AlphaFoldDB" id="A0A2S8FID3"/>
<keyword evidence="1" id="KW-1133">Transmembrane helix</keyword>
<evidence type="ECO:0000256" key="1">
    <source>
        <dbReference type="SAM" id="Phobius"/>
    </source>
</evidence>
<proteinExistence type="predicted"/>
<accession>A0A2S8FID3</accession>
<feature type="transmembrane region" description="Helical" evidence="1">
    <location>
        <begin position="30"/>
        <end position="53"/>
    </location>
</feature>
<keyword evidence="1" id="KW-0472">Membrane</keyword>
<sequence length="105" mass="12168">MGSDPLFEDDDQPEILEDEPVFNRPWRPRYGIATIMFATALLSVVFVMGHLMLNEDDNGLLPKRFAFLFVTLAAPMLLVSFLSIGREVMRFLQKHRQGEQRRNSR</sequence>
<protein>
    <submittedName>
        <fullName evidence="2">Uncharacterized protein</fullName>
    </submittedName>
</protein>
<gene>
    <name evidence="2" type="ORF">C5Y98_19975</name>
</gene>
<dbReference type="RefSeq" id="WP_105356830.1">
    <property type="nucleotide sequence ID" value="NZ_PUIB01000019.1"/>
</dbReference>
<keyword evidence="1" id="KW-0812">Transmembrane</keyword>
<dbReference type="EMBL" id="PUIB01000019">
    <property type="protein sequence ID" value="PQO31694.1"/>
    <property type="molecule type" value="Genomic_DNA"/>
</dbReference>
<dbReference type="Proteomes" id="UP000239388">
    <property type="component" value="Unassembled WGS sequence"/>
</dbReference>
<reference evidence="2 3" key="1">
    <citation type="submission" date="2018-02" db="EMBL/GenBank/DDBJ databases">
        <title>Comparative genomes isolates from brazilian mangrove.</title>
        <authorList>
            <person name="Araujo J.E."/>
            <person name="Taketani R.G."/>
            <person name="Silva M.C.P."/>
            <person name="Loureco M.V."/>
            <person name="Andreote F.D."/>
        </authorList>
    </citation>
    <scope>NUCLEOTIDE SEQUENCE [LARGE SCALE GENOMIC DNA]</scope>
    <source>
        <strain evidence="2 3">NAP PRIS-MGV</strain>
    </source>
</reference>
<name>A0A2S8FID3_9BACT</name>